<proteinExistence type="inferred from homology"/>
<dbReference type="RefSeq" id="WP_343052235.1">
    <property type="nucleotide sequence ID" value="NZ_JACCBG010000001.1"/>
</dbReference>
<dbReference type="Pfam" id="PF03741">
    <property type="entry name" value="TerC"/>
    <property type="match status" value="1"/>
</dbReference>
<evidence type="ECO:0000256" key="6">
    <source>
        <dbReference type="SAM" id="Phobius"/>
    </source>
</evidence>
<feature type="transmembrane region" description="Helical" evidence="6">
    <location>
        <begin position="293"/>
        <end position="314"/>
    </location>
</feature>
<evidence type="ECO:0000256" key="4">
    <source>
        <dbReference type="ARBA" id="ARBA00022989"/>
    </source>
</evidence>
<comment type="subcellular location">
    <subcellularLocation>
        <location evidence="1">Membrane</location>
        <topology evidence="1">Multi-pass membrane protein</topology>
    </subcellularLocation>
</comment>
<keyword evidence="3 6" id="KW-0812">Transmembrane</keyword>
<reference evidence="7 8" key="1">
    <citation type="submission" date="2020-07" db="EMBL/GenBank/DDBJ databases">
        <title>Sequencing the genomes of 1000 actinobacteria strains.</title>
        <authorList>
            <person name="Klenk H.-P."/>
        </authorList>
    </citation>
    <scope>NUCLEOTIDE SEQUENCE [LARGE SCALE GENOMIC DNA]</scope>
    <source>
        <strain evidence="7 8">DSM 21350</strain>
    </source>
</reference>
<evidence type="ECO:0000256" key="5">
    <source>
        <dbReference type="ARBA" id="ARBA00023136"/>
    </source>
</evidence>
<dbReference type="PANTHER" id="PTHR30238">
    <property type="entry name" value="MEMBRANE BOUND PREDICTED REDOX MODULATOR"/>
    <property type="match status" value="1"/>
</dbReference>
<evidence type="ECO:0000256" key="1">
    <source>
        <dbReference type="ARBA" id="ARBA00004141"/>
    </source>
</evidence>
<keyword evidence="8" id="KW-1185">Reference proteome</keyword>
<feature type="transmembrane region" description="Helical" evidence="6">
    <location>
        <begin position="6"/>
        <end position="23"/>
    </location>
</feature>
<feature type="transmembrane region" description="Helical" evidence="6">
    <location>
        <begin position="253"/>
        <end position="273"/>
    </location>
</feature>
<dbReference type="Proteomes" id="UP000535511">
    <property type="component" value="Unassembled WGS sequence"/>
</dbReference>
<feature type="transmembrane region" description="Helical" evidence="6">
    <location>
        <begin position="75"/>
        <end position="93"/>
    </location>
</feature>
<keyword evidence="4 6" id="KW-1133">Transmembrane helix</keyword>
<evidence type="ECO:0000313" key="7">
    <source>
        <dbReference type="EMBL" id="NYD43775.1"/>
    </source>
</evidence>
<name>A0A7Y9EAD0_9ACTN</name>
<keyword evidence="5 6" id="KW-0472">Membrane</keyword>
<dbReference type="NCBIfam" id="TIGR03718">
    <property type="entry name" value="R_switched_Alx"/>
    <property type="match status" value="1"/>
</dbReference>
<sequence length="324" mass="35207">MISAVPLSAWVATLAFLAVIVYVDLRVIARRDHEVTLSESVRWVTFYVALALAFGAVLALTAGGHTGAEFFSGYITEYSLSVDNLFVFVIIMARFAVPPLAQDKVLYIGIVLSMVMRAVFILAGAALIAAASWTFYLFGVLLIYTAVTLLREDDDEPDFQEYRLLKALRRVLPLTRDYHGDRLAVREDGRRSYTPLVIAIAAIGLANVVFALDSIPAIFGLTQDAFVIFTANAFALMGLRQLYFLVGGLLERLVYLNIGLSAILAFIGVKLIIEALHGSQIDHLGSVPLPEIGILTSLGFIVVVLAAAALASLAKNRIDERANA</sequence>
<evidence type="ECO:0000256" key="3">
    <source>
        <dbReference type="ARBA" id="ARBA00022692"/>
    </source>
</evidence>
<comment type="similarity">
    <text evidence="2">Belongs to the TerC family.</text>
</comment>
<dbReference type="InterPro" id="IPR005496">
    <property type="entry name" value="Integral_membrane_TerC"/>
</dbReference>
<comment type="caution">
    <text evidence="7">The sequence shown here is derived from an EMBL/GenBank/DDBJ whole genome shotgun (WGS) entry which is preliminary data.</text>
</comment>
<dbReference type="InterPro" id="IPR022369">
    <property type="entry name" value="Integral_membrane_TerC_rswitch"/>
</dbReference>
<dbReference type="EMBL" id="JACCBG010000001">
    <property type="protein sequence ID" value="NYD43775.1"/>
    <property type="molecule type" value="Genomic_DNA"/>
</dbReference>
<evidence type="ECO:0000313" key="8">
    <source>
        <dbReference type="Proteomes" id="UP000535511"/>
    </source>
</evidence>
<dbReference type="PANTHER" id="PTHR30238:SF0">
    <property type="entry name" value="THYLAKOID MEMBRANE PROTEIN TERC, CHLOROPLASTIC"/>
    <property type="match status" value="1"/>
</dbReference>
<evidence type="ECO:0000256" key="2">
    <source>
        <dbReference type="ARBA" id="ARBA00007511"/>
    </source>
</evidence>
<accession>A0A7Y9EAD0</accession>
<dbReference type="GO" id="GO:0016020">
    <property type="term" value="C:membrane"/>
    <property type="evidence" value="ECO:0007669"/>
    <property type="project" value="UniProtKB-SubCell"/>
</dbReference>
<feature type="transmembrane region" description="Helical" evidence="6">
    <location>
        <begin position="133"/>
        <end position="150"/>
    </location>
</feature>
<protein>
    <submittedName>
        <fullName evidence="7">Tellurite resistance protein TerC</fullName>
    </submittedName>
</protein>
<gene>
    <name evidence="7" type="ORF">BJZ21_003858</name>
</gene>
<feature type="transmembrane region" description="Helical" evidence="6">
    <location>
        <begin position="44"/>
        <end position="63"/>
    </location>
</feature>
<feature type="transmembrane region" description="Helical" evidence="6">
    <location>
        <begin position="225"/>
        <end position="246"/>
    </location>
</feature>
<organism evidence="7 8">
    <name type="scientific">Nocardioides panaciterrulae</name>
    <dbReference type="NCBI Taxonomy" id="661492"/>
    <lineage>
        <taxon>Bacteria</taxon>
        <taxon>Bacillati</taxon>
        <taxon>Actinomycetota</taxon>
        <taxon>Actinomycetes</taxon>
        <taxon>Propionibacteriales</taxon>
        <taxon>Nocardioidaceae</taxon>
        <taxon>Nocardioides</taxon>
    </lineage>
</organism>
<feature type="transmembrane region" description="Helical" evidence="6">
    <location>
        <begin position="196"/>
        <end position="219"/>
    </location>
</feature>
<feature type="transmembrane region" description="Helical" evidence="6">
    <location>
        <begin position="105"/>
        <end position="127"/>
    </location>
</feature>
<dbReference type="AlphaFoldDB" id="A0A7Y9EAD0"/>